<sequence>MRKKLLGLWQSTAIFHHEKTPVPLPEWSPSLWTNMSGKCWRIHVILLILLPITSGYFQRCHRCDSEEDIFSRGRKPSGSWTKTLTLPPFAAGYGRCKIKSMVYGGDCIVYNMG</sequence>
<dbReference type="Proteomes" id="UP000735302">
    <property type="component" value="Unassembled WGS sequence"/>
</dbReference>
<keyword evidence="2" id="KW-1185">Reference proteome</keyword>
<name>A0AAV3Z0I6_9GAST</name>
<evidence type="ECO:0000313" key="2">
    <source>
        <dbReference type="Proteomes" id="UP000735302"/>
    </source>
</evidence>
<accession>A0AAV3Z0I6</accession>
<dbReference type="AlphaFoldDB" id="A0AAV3Z0I6"/>
<reference evidence="1 2" key="1">
    <citation type="journal article" date="2021" name="Elife">
        <title>Chloroplast acquisition without the gene transfer in kleptoplastic sea slugs, Plakobranchus ocellatus.</title>
        <authorList>
            <person name="Maeda T."/>
            <person name="Takahashi S."/>
            <person name="Yoshida T."/>
            <person name="Shimamura S."/>
            <person name="Takaki Y."/>
            <person name="Nagai Y."/>
            <person name="Toyoda A."/>
            <person name="Suzuki Y."/>
            <person name="Arimoto A."/>
            <person name="Ishii H."/>
            <person name="Satoh N."/>
            <person name="Nishiyama T."/>
            <person name="Hasebe M."/>
            <person name="Maruyama T."/>
            <person name="Minagawa J."/>
            <person name="Obokata J."/>
            <person name="Shigenobu S."/>
        </authorList>
    </citation>
    <scope>NUCLEOTIDE SEQUENCE [LARGE SCALE GENOMIC DNA]</scope>
</reference>
<proteinExistence type="predicted"/>
<gene>
    <name evidence="1" type="ORF">PoB_001479800</name>
</gene>
<organism evidence="1 2">
    <name type="scientific">Plakobranchus ocellatus</name>
    <dbReference type="NCBI Taxonomy" id="259542"/>
    <lineage>
        <taxon>Eukaryota</taxon>
        <taxon>Metazoa</taxon>
        <taxon>Spiralia</taxon>
        <taxon>Lophotrochozoa</taxon>
        <taxon>Mollusca</taxon>
        <taxon>Gastropoda</taxon>
        <taxon>Heterobranchia</taxon>
        <taxon>Euthyneura</taxon>
        <taxon>Panpulmonata</taxon>
        <taxon>Sacoglossa</taxon>
        <taxon>Placobranchoidea</taxon>
        <taxon>Plakobranchidae</taxon>
        <taxon>Plakobranchus</taxon>
    </lineage>
</organism>
<comment type="caution">
    <text evidence="1">The sequence shown here is derived from an EMBL/GenBank/DDBJ whole genome shotgun (WGS) entry which is preliminary data.</text>
</comment>
<protein>
    <submittedName>
        <fullName evidence="1">Uncharacterized protein</fullName>
    </submittedName>
</protein>
<evidence type="ECO:0000313" key="1">
    <source>
        <dbReference type="EMBL" id="GFN88292.1"/>
    </source>
</evidence>
<dbReference type="EMBL" id="BLXT01001848">
    <property type="protein sequence ID" value="GFN88292.1"/>
    <property type="molecule type" value="Genomic_DNA"/>
</dbReference>